<organism evidence="1 2">
    <name type="scientific">Alligator mississippiensis</name>
    <name type="common">American alligator</name>
    <dbReference type="NCBI Taxonomy" id="8496"/>
    <lineage>
        <taxon>Eukaryota</taxon>
        <taxon>Metazoa</taxon>
        <taxon>Chordata</taxon>
        <taxon>Craniata</taxon>
        <taxon>Vertebrata</taxon>
        <taxon>Euteleostomi</taxon>
        <taxon>Archelosauria</taxon>
        <taxon>Archosauria</taxon>
        <taxon>Crocodylia</taxon>
        <taxon>Alligatoridae</taxon>
        <taxon>Alligatorinae</taxon>
        <taxon>Alligator</taxon>
    </lineage>
</organism>
<comment type="caution">
    <text evidence="1">The sequence shown here is derived from an EMBL/GenBank/DDBJ whole genome shotgun (WGS) entry which is preliminary data.</text>
</comment>
<dbReference type="EMBL" id="AKHW03003364">
    <property type="protein sequence ID" value="KYO34664.1"/>
    <property type="molecule type" value="Genomic_DNA"/>
</dbReference>
<evidence type="ECO:0000313" key="2">
    <source>
        <dbReference type="Proteomes" id="UP000050525"/>
    </source>
</evidence>
<dbReference type="Proteomes" id="UP000050525">
    <property type="component" value="Unassembled WGS sequence"/>
</dbReference>
<proteinExistence type="predicted"/>
<keyword evidence="2" id="KW-1185">Reference proteome</keyword>
<sequence>MSWRASYTSTMASPAVAFPAPKEMDYMVKAAGHGQLQQGKGQQSVCRERWSHGSTLLLHVWLGLLEEVPEGGPVIPGLLDNVLPPVLAGPEIPEVVGWRPRAALVVVSSSISSAFLLRSGQLDGI</sequence>
<evidence type="ECO:0000313" key="1">
    <source>
        <dbReference type="EMBL" id="KYO34664.1"/>
    </source>
</evidence>
<protein>
    <submittedName>
        <fullName evidence="1">Uncharacterized protein</fullName>
    </submittedName>
</protein>
<reference evidence="1 2" key="1">
    <citation type="journal article" date="2012" name="Genome Biol.">
        <title>Sequencing three crocodilian genomes to illuminate the evolution of archosaurs and amniotes.</title>
        <authorList>
            <person name="St John J.A."/>
            <person name="Braun E.L."/>
            <person name="Isberg S.R."/>
            <person name="Miles L.G."/>
            <person name="Chong A.Y."/>
            <person name="Gongora J."/>
            <person name="Dalzell P."/>
            <person name="Moran C."/>
            <person name="Bed'hom B."/>
            <person name="Abzhanov A."/>
            <person name="Burgess S.C."/>
            <person name="Cooksey A.M."/>
            <person name="Castoe T.A."/>
            <person name="Crawford N.G."/>
            <person name="Densmore L.D."/>
            <person name="Drew J.C."/>
            <person name="Edwards S.V."/>
            <person name="Faircloth B.C."/>
            <person name="Fujita M.K."/>
            <person name="Greenwold M.J."/>
            <person name="Hoffmann F.G."/>
            <person name="Howard J.M."/>
            <person name="Iguchi T."/>
            <person name="Janes D.E."/>
            <person name="Khan S.Y."/>
            <person name="Kohno S."/>
            <person name="de Koning A.J."/>
            <person name="Lance S.L."/>
            <person name="McCarthy F.M."/>
            <person name="McCormack J.E."/>
            <person name="Merchant M.E."/>
            <person name="Peterson D.G."/>
            <person name="Pollock D.D."/>
            <person name="Pourmand N."/>
            <person name="Raney B.J."/>
            <person name="Roessler K.A."/>
            <person name="Sanford J.R."/>
            <person name="Sawyer R.H."/>
            <person name="Schmidt C.J."/>
            <person name="Triplett E.W."/>
            <person name="Tuberville T.D."/>
            <person name="Venegas-Anaya M."/>
            <person name="Howard J.T."/>
            <person name="Jarvis E.D."/>
            <person name="Guillette L.J.Jr."/>
            <person name="Glenn T.C."/>
            <person name="Green R.E."/>
            <person name="Ray D.A."/>
        </authorList>
    </citation>
    <scope>NUCLEOTIDE SEQUENCE [LARGE SCALE GENOMIC DNA]</scope>
    <source>
        <strain evidence="1">KSC_2009_1</strain>
    </source>
</reference>
<accession>A0A151NCX6</accession>
<gene>
    <name evidence="1" type="ORF">Y1Q_0015453</name>
</gene>
<dbReference type="AlphaFoldDB" id="A0A151NCX6"/>
<name>A0A151NCX6_ALLMI</name>